<evidence type="ECO:0000259" key="13">
    <source>
        <dbReference type="PROSITE" id="PS50885"/>
    </source>
</evidence>
<dbReference type="SUPFAM" id="SSF52172">
    <property type="entry name" value="CheY-like"/>
    <property type="match status" value="1"/>
</dbReference>
<sequence length="606" mass="65933">MVNVIARSVRRKLMLVVLATTTMALFVAAASLIAYDLRSYRQTAVDNLSTQAEILARASAPALAFNDPKSAQEDLAQLKARPQILAAAIYQINGRLFASFSQGKESSIPAFPEKAGWRIDGDRLLLFHPIREKGESIGIVFLSARYRVDERLSDYLVIVAIVMALAFGVALLISSWLQGTLMRPLLEVASVARDVVERRDYSLKAVKKTDDEIGDLVDAFNAMLQEVGRREKALEEADRRKDEFLATLAHELRNPLAPVTNALQILKMSNDEATRLRAREIMERQLRQMVRLVDDLLDVSRITTGKLGVRMQRVEVASIVRNAVETVAPLIEAQGHHLHLDLSGEPAYVEGDATRLAQVFANLLNNAAKYTPSGGNIRLGCGIEGNEVVVTVKDDGIGIDPAVLPYVFEMFAQADRSLDRPNAGLGVGLTLARRLVELHGGALLAKSAGLGHGSEFSVRLPMAASAPAQPRAPSAPEKAGHASEARRVLLVDDNIDFSTSLAALLRALGHEVRVAESGAEGLRAAEEFKPQYVFLDIGMPGMNGYDLAHGLRRLPGGRAMVLTAVTGWGQDKDRQRAREAGIDHHLTKPVEVDSIRAILEATEAAL</sequence>
<dbReference type="GO" id="GO:0005886">
    <property type="term" value="C:plasma membrane"/>
    <property type="evidence" value="ECO:0007669"/>
    <property type="project" value="UniProtKB-SubCell"/>
</dbReference>
<evidence type="ECO:0000256" key="8">
    <source>
        <dbReference type="ARBA" id="ARBA00023136"/>
    </source>
</evidence>
<keyword evidence="4 9" id="KW-0597">Phosphoprotein</keyword>
<protein>
    <recommendedName>
        <fullName evidence="3">histidine kinase</fullName>
        <ecNumber evidence="3">2.7.13.3</ecNumber>
    </recommendedName>
</protein>
<feature type="transmembrane region" description="Helical" evidence="10">
    <location>
        <begin position="13"/>
        <end position="35"/>
    </location>
</feature>
<comment type="subcellular location">
    <subcellularLocation>
        <location evidence="2">Cell inner membrane</location>
        <topology evidence="2">Multi-pass membrane protein</topology>
    </subcellularLocation>
</comment>
<dbReference type="SMART" id="SM00388">
    <property type="entry name" value="HisKA"/>
    <property type="match status" value="1"/>
</dbReference>
<dbReference type="InterPro" id="IPR036890">
    <property type="entry name" value="HATPase_C_sf"/>
</dbReference>
<dbReference type="FunFam" id="3.30.565.10:FF:000006">
    <property type="entry name" value="Sensor histidine kinase WalK"/>
    <property type="match status" value="1"/>
</dbReference>
<keyword evidence="10" id="KW-0812">Transmembrane</keyword>
<dbReference type="SMART" id="SM00387">
    <property type="entry name" value="HATPase_c"/>
    <property type="match status" value="1"/>
</dbReference>
<dbReference type="SUPFAM" id="SSF55874">
    <property type="entry name" value="ATPase domain of HSP90 chaperone/DNA topoisomerase II/histidine kinase"/>
    <property type="match status" value="1"/>
</dbReference>
<dbReference type="PROSITE" id="PS50110">
    <property type="entry name" value="RESPONSE_REGULATORY"/>
    <property type="match status" value="1"/>
</dbReference>
<dbReference type="InterPro" id="IPR011006">
    <property type="entry name" value="CheY-like_superfamily"/>
</dbReference>
<dbReference type="PANTHER" id="PTHR43547:SF2">
    <property type="entry name" value="HYBRID SIGNAL TRANSDUCTION HISTIDINE KINASE C"/>
    <property type="match status" value="1"/>
</dbReference>
<dbReference type="InterPro" id="IPR005467">
    <property type="entry name" value="His_kinase_dom"/>
</dbReference>
<keyword evidence="6 14" id="KW-0418">Kinase</keyword>
<keyword evidence="8 10" id="KW-0472">Membrane</keyword>
<name>A0A6M4GSJ0_9PROT</name>
<keyword evidence="10" id="KW-1133">Transmembrane helix</keyword>
<evidence type="ECO:0000259" key="11">
    <source>
        <dbReference type="PROSITE" id="PS50109"/>
    </source>
</evidence>
<feature type="transmembrane region" description="Helical" evidence="10">
    <location>
        <begin position="155"/>
        <end position="177"/>
    </location>
</feature>
<evidence type="ECO:0000256" key="9">
    <source>
        <dbReference type="PROSITE-ProRule" id="PRU00169"/>
    </source>
</evidence>
<keyword evidence="15" id="KW-1185">Reference proteome</keyword>
<dbReference type="Pfam" id="PF02518">
    <property type="entry name" value="HATPase_c"/>
    <property type="match status" value="1"/>
</dbReference>
<evidence type="ECO:0000256" key="7">
    <source>
        <dbReference type="ARBA" id="ARBA00023012"/>
    </source>
</evidence>
<dbReference type="EMBL" id="CP053069">
    <property type="protein sequence ID" value="QJR09273.1"/>
    <property type="molecule type" value="Genomic_DNA"/>
</dbReference>
<dbReference type="Gene3D" id="6.10.340.10">
    <property type="match status" value="1"/>
</dbReference>
<reference evidence="14 15" key="1">
    <citation type="submission" date="2020-04" db="EMBL/GenBank/DDBJ databases">
        <title>Usitatibacter rugosus gen. nov., sp. nov. and Usitatibacter palustris sp. nov., novel members of Usitatibacteraceae fam. nov. within the order Nitrosomonadales isolated from soil.</title>
        <authorList>
            <person name="Huber K.J."/>
            <person name="Neumann-Schaal M."/>
            <person name="Geppert A."/>
            <person name="Luckner M."/>
            <person name="Wanner G."/>
            <person name="Overmann J."/>
        </authorList>
    </citation>
    <scope>NUCLEOTIDE SEQUENCE [LARGE SCALE GENOMIC DNA]</scope>
    <source>
        <strain evidence="14 15">0125_3</strain>
    </source>
</reference>
<evidence type="ECO:0000313" key="15">
    <source>
        <dbReference type="Proteomes" id="UP000501534"/>
    </source>
</evidence>
<feature type="domain" description="HAMP" evidence="13">
    <location>
        <begin position="179"/>
        <end position="232"/>
    </location>
</feature>
<dbReference type="Pfam" id="PF00672">
    <property type="entry name" value="HAMP"/>
    <property type="match status" value="1"/>
</dbReference>
<evidence type="ECO:0000259" key="12">
    <source>
        <dbReference type="PROSITE" id="PS50110"/>
    </source>
</evidence>
<dbReference type="Pfam" id="PF17152">
    <property type="entry name" value="CHASE8"/>
    <property type="match status" value="1"/>
</dbReference>
<evidence type="ECO:0000256" key="2">
    <source>
        <dbReference type="ARBA" id="ARBA00004429"/>
    </source>
</evidence>
<keyword evidence="7" id="KW-0902">Two-component regulatory system</keyword>
<feature type="modified residue" description="4-aspartylphosphate" evidence="9">
    <location>
        <position position="536"/>
    </location>
</feature>
<evidence type="ECO:0000313" key="14">
    <source>
        <dbReference type="EMBL" id="QJR09273.1"/>
    </source>
</evidence>
<dbReference type="InterPro" id="IPR004358">
    <property type="entry name" value="Sig_transdc_His_kin-like_C"/>
</dbReference>
<dbReference type="CDD" id="cd00082">
    <property type="entry name" value="HisKA"/>
    <property type="match status" value="1"/>
</dbReference>
<evidence type="ECO:0000256" key="10">
    <source>
        <dbReference type="SAM" id="Phobius"/>
    </source>
</evidence>
<dbReference type="KEGG" id="uru:DSM104443_00310"/>
<evidence type="ECO:0000256" key="3">
    <source>
        <dbReference type="ARBA" id="ARBA00012438"/>
    </source>
</evidence>
<organism evidence="14 15">
    <name type="scientific">Usitatibacter rugosus</name>
    <dbReference type="NCBI Taxonomy" id="2732067"/>
    <lineage>
        <taxon>Bacteria</taxon>
        <taxon>Pseudomonadati</taxon>
        <taxon>Pseudomonadota</taxon>
        <taxon>Betaproteobacteria</taxon>
        <taxon>Nitrosomonadales</taxon>
        <taxon>Usitatibacteraceae</taxon>
        <taxon>Usitatibacter</taxon>
    </lineage>
</organism>
<dbReference type="EC" id="2.7.13.3" evidence="3"/>
<dbReference type="InterPro" id="IPR001789">
    <property type="entry name" value="Sig_transdc_resp-reg_receiver"/>
</dbReference>
<dbReference type="SUPFAM" id="SSF158472">
    <property type="entry name" value="HAMP domain-like"/>
    <property type="match status" value="1"/>
</dbReference>
<dbReference type="InterPro" id="IPR003660">
    <property type="entry name" value="HAMP_dom"/>
</dbReference>
<dbReference type="InterPro" id="IPR036097">
    <property type="entry name" value="HisK_dim/P_sf"/>
</dbReference>
<evidence type="ECO:0000256" key="6">
    <source>
        <dbReference type="ARBA" id="ARBA00022777"/>
    </source>
</evidence>
<dbReference type="SUPFAM" id="SSF47384">
    <property type="entry name" value="Homodimeric domain of signal transducing histidine kinase"/>
    <property type="match status" value="1"/>
</dbReference>
<comment type="catalytic activity">
    <reaction evidence="1">
        <text>ATP + protein L-histidine = ADP + protein N-phospho-L-histidine.</text>
        <dbReference type="EC" id="2.7.13.3"/>
    </reaction>
</comment>
<feature type="domain" description="Response regulatory" evidence="12">
    <location>
        <begin position="487"/>
        <end position="603"/>
    </location>
</feature>
<dbReference type="FunFam" id="1.10.287.130:FF:000001">
    <property type="entry name" value="Two-component sensor histidine kinase"/>
    <property type="match status" value="1"/>
</dbReference>
<dbReference type="Gene3D" id="1.10.287.130">
    <property type="match status" value="1"/>
</dbReference>
<dbReference type="CDD" id="cd00075">
    <property type="entry name" value="HATPase"/>
    <property type="match status" value="1"/>
</dbReference>
<dbReference type="PRINTS" id="PR00344">
    <property type="entry name" value="BCTRLSENSOR"/>
</dbReference>
<dbReference type="PROSITE" id="PS50109">
    <property type="entry name" value="HIS_KIN"/>
    <property type="match status" value="1"/>
</dbReference>
<dbReference type="CDD" id="cd06225">
    <property type="entry name" value="HAMP"/>
    <property type="match status" value="1"/>
</dbReference>
<dbReference type="Proteomes" id="UP000501534">
    <property type="component" value="Chromosome"/>
</dbReference>
<proteinExistence type="predicted"/>
<dbReference type="PANTHER" id="PTHR43547">
    <property type="entry name" value="TWO-COMPONENT HISTIDINE KINASE"/>
    <property type="match status" value="1"/>
</dbReference>
<keyword evidence="5 14" id="KW-0808">Transferase</keyword>
<dbReference type="InterPro" id="IPR003661">
    <property type="entry name" value="HisK_dim/P_dom"/>
</dbReference>
<gene>
    <name evidence="14" type="primary">rcsC_3</name>
    <name evidence="14" type="ORF">DSM104443_00310</name>
</gene>
<evidence type="ECO:0000256" key="5">
    <source>
        <dbReference type="ARBA" id="ARBA00022679"/>
    </source>
</evidence>
<dbReference type="SMART" id="SM00448">
    <property type="entry name" value="REC"/>
    <property type="match status" value="1"/>
</dbReference>
<dbReference type="GO" id="GO:0000155">
    <property type="term" value="F:phosphorelay sensor kinase activity"/>
    <property type="evidence" value="ECO:0007669"/>
    <property type="project" value="InterPro"/>
</dbReference>
<dbReference type="PROSITE" id="PS50885">
    <property type="entry name" value="HAMP"/>
    <property type="match status" value="1"/>
</dbReference>
<dbReference type="CDD" id="cd17580">
    <property type="entry name" value="REC_2_DhkD-like"/>
    <property type="match status" value="1"/>
</dbReference>
<dbReference type="SMART" id="SM00304">
    <property type="entry name" value="HAMP"/>
    <property type="match status" value="1"/>
</dbReference>
<dbReference type="Pfam" id="PF00512">
    <property type="entry name" value="HisKA"/>
    <property type="match status" value="1"/>
</dbReference>
<dbReference type="Gene3D" id="3.30.565.10">
    <property type="entry name" value="Histidine kinase-like ATPase, C-terminal domain"/>
    <property type="match status" value="1"/>
</dbReference>
<dbReference type="AlphaFoldDB" id="A0A6M4GSJ0"/>
<accession>A0A6M4GSJ0</accession>
<dbReference type="Gene3D" id="3.40.50.2300">
    <property type="match status" value="1"/>
</dbReference>
<evidence type="ECO:0000256" key="4">
    <source>
        <dbReference type="ARBA" id="ARBA00022553"/>
    </source>
</evidence>
<dbReference type="InterPro" id="IPR003594">
    <property type="entry name" value="HATPase_dom"/>
</dbReference>
<feature type="domain" description="Histidine kinase" evidence="11">
    <location>
        <begin position="247"/>
        <end position="464"/>
    </location>
</feature>
<evidence type="ECO:0000256" key="1">
    <source>
        <dbReference type="ARBA" id="ARBA00000085"/>
    </source>
</evidence>
<dbReference type="InterPro" id="IPR033417">
    <property type="entry name" value="CHASE8"/>
</dbReference>
<dbReference type="Pfam" id="PF00072">
    <property type="entry name" value="Response_reg"/>
    <property type="match status" value="1"/>
</dbReference>